<protein>
    <recommendedName>
        <fullName evidence="5">ATP-binding protein</fullName>
    </recommendedName>
</protein>
<dbReference type="Pfam" id="PF13635">
    <property type="entry name" value="DUF4143"/>
    <property type="match status" value="1"/>
</dbReference>
<dbReference type="InterPro" id="IPR041682">
    <property type="entry name" value="AAA_14"/>
</dbReference>
<comment type="caution">
    <text evidence="3">The sequence shown here is derived from an EMBL/GenBank/DDBJ whole genome shotgun (WGS) entry which is preliminary data.</text>
</comment>
<evidence type="ECO:0000313" key="3">
    <source>
        <dbReference type="EMBL" id="NYJ25704.1"/>
    </source>
</evidence>
<gene>
    <name evidence="3" type="ORF">HNR13_003991</name>
</gene>
<dbReference type="Proteomes" id="UP000578352">
    <property type="component" value="Unassembled WGS sequence"/>
</dbReference>
<reference evidence="3 4" key="1">
    <citation type="submission" date="2020-07" db="EMBL/GenBank/DDBJ databases">
        <title>Sequencing the genomes of 1000 actinobacteria strains.</title>
        <authorList>
            <person name="Klenk H.-P."/>
        </authorList>
    </citation>
    <scope>NUCLEOTIDE SEQUENCE [LARGE SCALE GENOMIC DNA]</scope>
    <source>
        <strain evidence="3 4">DSM 15165</strain>
    </source>
</reference>
<dbReference type="SUPFAM" id="SSF52540">
    <property type="entry name" value="P-loop containing nucleoside triphosphate hydrolases"/>
    <property type="match status" value="1"/>
</dbReference>
<dbReference type="EMBL" id="JACCFL010000001">
    <property type="protein sequence ID" value="NYJ25704.1"/>
    <property type="molecule type" value="Genomic_DNA"/>
</dbReference>
<dbReference type="InterPro" id="IPR025420">
    <property type="entry name" value="DUF4143"/>
</dbReference>
<name>A0A853D2U2_9MICO</name>
<feature type="domain" description="AAA" evidence="1">
    <location>
        <begin position="26"/>
        <end position="143"/>
    </location>
</feature>
<evidence type="ECO:0000313" key="4">
    <source>
        <dbReference type="Proteomes" id="UP000578352"/>
    </source>
</evidence>
<dbReference type="RefSeq" id="WP_343063636.1">
    <property type="nucleotide sequence ID" value="NZ_BAABEH010000001.1"/>
</dbReference>
<dbReference type="PANTHER" id="PTHR43566">
    <property type="entry name" value="CONSERVED PROTEIN"/>
    <property type="match status" value="1"/>
</dbReference>
<dbReference type="PANTHER" id="PTHR43566:SF2">
    <property type="entry name" value="DUF4143 DOMAIN-CONTAINING PROTEIN"/>
    <property type="match status" value="1"/>
</dbReference>
<evidence type="ECO:0000259" key="1">
    <source>
        <dbReference type="Pfam" id="PF13173"/>
    </source>
</evidence>
<sequence>MLVSETASSPLDRRALQVARQRLTEDPAVLLEGPRSVGKSTALRELAAAAGSTVIDLDDLATRDAVAADPALFLSGAPLVCVDEYQKVPSVLDAIKAELNRSTSPGRFLLAGSTRYETLPLAAQSLTGRLERVPIQPFTQSEIERTGNTFVERLFADPDSLITAATSATSREEYIERIVRGGFPLAIERASSASRSRWFESYVRLTLERDAQELGKLRQAAALPRLLNRLAGRTAQVLSLTDAGADVGLSAPTVESYTRILEAVFLVQQLPAWGTTLTARSSNRPKIHVVDSGVAAHLLRLSAERLARRDPTALTEFGHLLETFVVGEIGRQTDWMDGIAGTGHWRTYDGDEVDFVAERHDGSVVAIEVKTGRRVSGSDLQPLRRLRERLGGSFVAGVALYLGERSYTYEDRIHVIPVDKLWLSY</sequence>
<accession>A0A853D2U2</accession>
<evidence type="ECO:0008006" key="5">
    <source>
        <dbReference type="Google" id="ProtNLM"/>
    </source>
</evidence>
<evidence type="ECO:0000259" key="2">
    <source>
        <dbReference type="Pfam" id="PF13635"/>
    </source>
</evidence>
<dbReference type="AlphaFoldDB" id="A0A853D2U2"/>
<feature type="domain" description="DUF4143" evidence="2">
    <location>
        <begin position="208"/>
        <end position="371"/>
    </location>
</feature>
<organism evidence="3 4">
    <name type="scientific">Leifsonia shinshuensis</name>
    <dbReference type="NCBI Taxonomy" id="150026"/>
    <lineage>
        <taxon>Bacteria</taxon>
        <taxon>Bacillati</taxon>
        <taxon>Actinomycetota</taxon>
        <taxon>Actinomycetes</taxon>
        <taxon>Micrococcales</taxon>
        <taxon>Microbacteriaceae</taxon>
        <taxon>Leifsonia</taxon>
    </lineage>
</organism>
<dbReference type="InterPro" id="IPR027417">
    <property type="entry name" value="P-loop_NTPase"/>
</dbReference>
<dbReference type="Pfam" id="PF13173">
    <property type="entry name" value="AAA_14"/>
    <property type="match status" value="1"/>
</dbReference>
<proteinExistence type="predicted"/>